<gene>
    <name evidence="2" type="ORF">DES53_10377</name>
</gene>
<dbReference type="InterPro" id="IPR040684">
    <property type="entry name" value="HMUDK_hel"/>
</dbReference>
<dbReference type="RefSeq" id="WP_170157006.1">
    <property type="nucleotide sequence ID" value="NZ_QNRR01000003.1"/>
</dbReference>
<evidence type="ECO:0000313" key="2">
    <source>
        <dbReference type="EMBL" id="RBP45081.1"/>
    </source>
</evidence>
<accession>A0A366HNY6</accession>
<protein>
    <recommendedName>
        <fullName evidence="1">5-hmdU DNA kinase helical domain-containing protein</fullName>
    </recommendedName>
</protein>
<dbReference type="Proteomes" id="UP000253426">
    <property type="component" value="Unassembled WGS sequence"/>
</dbReference>
<dbReference type="Pfam" id="PF18723">
    <property type="entry name" value="HMUDK_hel"/>
    <property type="match status" value="1"/>
</dbReference>
<evidence type="ECO:0000259" key="1">
    <source>
        <dbReference type="Pfam" id="PF18723"/>
    </source>
</evidence>
<proteinExistence type="predicted"/>
<sequence length="350" mass="40876">MSAQPSLAFISNNETDRQQIDAAWAPLKTTVVFDTYWILAAKRQGIFFARFKNESPPWTTDPILKTYKFTNAYRASDRVSQYLIREVIYKGDQSPREIFFRTLLFKLFNRIETWELLSENFGSPSSRDYRFAHYDRILSQAMSRGEKLYSAAYIMPSGGKSFPCKRKHQMHLQLLERMLSDSIYTRLTDSQSMGDAFALLRGYPTIGDFLAYQYVTDLNYSASMHLSEMEFTCAGPGAKSGIAKCFKDKGGLSDTQIIEMMCVRQKEEFLRLGLQFQDLWGRKLQLIDCQNLFCEVDKYSRVAHPEFSGVSGRTRIKQKFHPRQARLKPWYPPKWELNDRIEREWHDNQP</sequence>
<reference evidence="2 3" key="1">
    <citation type="submission" date="2018-06" db="EMBL/GenBank/DDBJ databases">
        <title>Genomic Encyclopedia of Type Strains, Phase IV (KMG-IV): sequencing the most valuable type-strain genomes for metagenomic binning, comparative biology and taxonomic classification.</title>
        <authorList>
            <person name="Goeker M."/>
        </authorList>
    </citation>
    <scope>NUCLEOTIDE SEQUENCE [LARGE SCALE GENOMIC DNA]</scope>
    <source>
        <strain evidence="2 3">DSM 25532</strain>
    </source>
</reference>
<evidence type="ECO:0000313" key="3">
    <source>
        <dbReference type="Proteomes" id="UP000253426"/>
    </source>
</evidence>
<organism evidence="2 3">
    <name type="scientific">Roseimicrobium gellanilyticum</name>
    <dbReference type="NCBI Taxonomy" id="748857"/>
    <lineage>
        <taxon>Bacteria</taxon>
        <taxon>Pseudomonadati</taxon>
        <taxon>Verrucomicrobiota</taxon>
        <taxon>Verrucomicrobiia</taxon>
        <taxon>Verrucomicrobiales</taxon>
        <taxon>Verrucomicrobiaceae</taxon>
        <taxon>Roseimicrobium</taxon>
    </lineage>
</organism>
<dbReference type="EMBL" id="QNRR01000003">
    <property type="protein sequence ID" value="RBP45081.1"/>
    <property type="molecule type" value="Genomic_DNA"/>
</dbReference>
<name>A0A366HNY6_9BACT</name>
<feature type="domain" description="5-hmdU DNA kinase helical" evidence="1">
    <location>
        <begin position="31"/>
        <end position="308"/>
    </location>
</feature>
<keyword evidence="3" id="KW-1185">Reference proteome</keyword>
<dbReference type="AlphaFoldDB" id="A0A366HNY6"/>
<comment type="caution">
    <text evidence="2">The sequence shown here is derived from an EMBL/GenBank/DDBJ whole genome shotgun (WGS) entry which is preliminary data.</text>
</comment>